<dbReference type="Pfam" id="PF15648">
    <property type="entry name" value="Tox-REase-5"/>
    <property type="match status" value="1"/>
</dbReference>
<keyword evidence="3" id="KW-1185">Reference proteome</keyword>
<gene>
    <name evidence="2" type="ORF">R16034_04927</name>
</gene>
<evidence type="ECO:0000313" key="2">
    <source>
        <dbReference type="EMBL" id="CAJ0744899.1"/>
    </source>
</evidence>
<feature type="domain" description="Tox-REase-5" evidence="1">
    <location>
        <begin position="82"/>
        <end position="172"/>
    </location>
</feature>
<comment type="caution">
    <text evidence="2">The sequence shown here is derived from an EMBL/GenBank/DDBJ whole genome shotgun (WGS) entry which is preliminary data.</text>
</comment>
<proteinExistence type="predicted"/>
<dbReference type="Proteomes" id="UP001189225">
    <property type="component" value="Unassembled WGS sequence"/>
</dbReference>
<dbReference type="AlphaFoldDB" id="A0AB72X7D0"/>
<dbReference type="InterPro" id="IPR028904">
    <property type="entry name" value="Tox-REase-5_dom"/>
</dbReference>
<dbReference type="RefSeq" id="WP_316902488.1">
    <property type="nucleotide sequence ID" value="NZ_CATWHI010000013.1"/>
</dbReference>
<sequence length="195" mass="21707">MVAAAPVLIEAALGRLLIALGVTVAGGAAIDQVRKRKEEADGARTAPIAQTEAQTKTKEKCKECPPDKGTLVTRRWNMSDVSRAYQARITGFAPYTEWNFGGVDFDGFRSSQCLLQEAKGLYDQFFDPEDGEPKFFFRVSGGDRKIVRQAQAQTAIVVANSPTRLNWYFMQPLSYRYFTRRFAREGVVAATLLEP</sequence>
<evidence type="ECO:0000259" key="1">
    <source>
        <dbReference type="Pfam" id="PF15648"/>
    </source>
</evidence>
<organism evidence="2 3">
    <name type="scientific">Ralstonia edaphi</name>
    <dbReference type="NCBI Taxonomy" id="3058599"/>
    <lineage>
        <taxon>Bacteria</taxon>
        <taxon>Pseudomonadati</taxon>
        <taxon>Pseudomonadota</taxon>
        <taxon>Betaproteobacteria</taxon>
        <taxon>Burkholderiales</taxon>
        <taxon>Burkholderiaceae</taxon>
        <taxon>Ralstonia</taxon>
    </lineage>
</organism>
<name>A0AB72X7D0_9RALS</name>
<dbReference type="EMBL" id="CATWHI010000013">
    <property type="protein sequence ID" value="CAJ0744899.1"/>
    <property type="molecule type" value="Genomic_DNA"/>
</dbReference>
<evidence type="ECO:0000313" key="3">
    <source>
        <dbReference type="Proteomes" id="UP001189225"/>
    </source>
</evidence>
<reference evidence="2 3" key="1">
    <citation type="submission" date="2023-07" db="EMBL/GenBank/DDBJ databases">
        <authorList>
            <person name="Peeters C."/>
        </authorList>
    </citation>
    <scope>NUCLEOTIDE SEQUENCE [LARGE SCALE GENOMIC DNA]</scope>
    <source>
        <strain evidence="2 3">R-16034</strain>
    </source>
</reference>
<accession>A0AB72X7D0</accession>
<protein>
    <recommendedName>
        <fullName evidence="1">Tox-REase-5 domain-containing protein</fullName>
    </recommendedName>
</protein>